<keyword evidence="2" id="KW-1185">Reference proteome</keyword>
<accession>A0A3P3WCR1</accession>
<evidence type="ECO:0008006" key="3">
    <source>
        <dbReference type="Google" id="ProtNLM"/>
    </source>
</evidence>
<proteinExistence type="predicted"/>
<name>A0A3P3WCR1_9FLAO</name>
<reference evidence="1 2" key="1">
    <citation type="submission" date="2018-11" db="EMBL/GenBank/DDBJ databases">
        <title>Flavobacterium sp. nov., YIM 102600 draft genome.</title>
        <authorList>
            <person name="Li G."/>
            <person name="Jiang Y."/>
        </authorList>
    </citation>
    <scope>NUCLEOTIDE SEQUENCE [LARGE SCALE GENOMIC DNA]</scope>
    <source>
        <strain evidence="1 2">YIM 102600</strain>
    </source>
</reference>
<dbReference type="Proteomes" id="UP000271937">
    <property type="component" value="Unassembled WGS sequence"/>
</dbReference>
<comment type="caution">
    <text evidence="1">The sequence shown here is derived from an EMBL/GenBank/DDBJ whole genome shotgun (WGS) entry which is preliminary data.</text>
</comment>
<dbReference type="EMBL" id="RQVR01000004">
    <property type="protein sequence ID" value="RRJ92942.1"/>
    <property type="molecule type" value="Genomic_DNA"/>
</dbReference>
<evidence type="ECO:0000313" key="2">
    <source>
        <dbReference type="Proteomes" id="UP000271937"/>
    </source>
</evidence>
<gene>
    <name evidence="1" type="ORF">EG849_04970</name>
</gene>
<dbReference type="AlphaFoldDB" id="A0A3P3WCR1"/>
<protein>
    <recommendedName>
        <fullName evidence="3">DUF4369 domain-containing protein</fullName>
    </recommendedName>
</protein>
<dbReference type="PROSITE" id="PS51257">
    <property type="entry name" value="PROKAR_LIPOPROTEIN"/>
    <property type="match status" value="1"/>
</dbReference>
<sequence>MKAKHYFFAIAFALVSCKSSKFDKNTVVSESETVIIGQFKILNKEKDITKNAKIYFDENKKGVLSYKLNQDGLMIMKVPKGNHFIKLIYTPFGSVNLPIGYANISVPEHSNVYYIGNIEIQTDGQLSKKFQGAIYDTSPRWKMEKKLSIKIADEGEESKKNYEKEFGNNGKFVKSLLSIEE</sequence>
<dbReference type="OrthoDB" id="1349145at2"/>
<dbReference type="RefSeq" id="WP_125011985.1">
    <property type="nucleotide sequence ID" value="NZ_RQVR01000004.1"/>
</dbReference>
<organism evidence="1 2">
    <name type="scientific">Flavobacterium macacae</name>
    <dbReference type="NCBI Taxonomy" id="2488993"/>
    <lineage>
        <taxon>Bacteria</taxon>
        <taxon>Pseudomonadati</taxon>
        <taxon>Bacteroidota</taxon>
        <taxon>Flavobacteriia</taxon>
        <taxon>Flavobacteriales</taxon>
        <taxon>Flavobacteriaceae</taxon>
        <taxon>Flavobacterium</taxon>
    </lineage>
</organism>
<evidence type="ECO:0000313" key="1">
    <source>
        <dbReference type="EMBL" id="RRJ92942.1"/>
    </source>
</evidence>